<keyword evidence="5" id="KW-1185">Reference proteome</keyword>
<dbReference type="Pfam" id="PF13411">
    <property type="entry name" value="MerR_1"/>
    <property type="match status" value="1"/>
</dbReference>
<comment type="caution">
    <text evidence="4">The sequence shown here is derived from an EMBL/GenBank/DDBJ whole genome shotgun (WGS) entry which is preliminary data.</text>
</comment>
<feature type="coiled-coil region" evidence="2">
    <location>
        <begin position="88"/>
        <end position="125"/>
    </location>
</feature>
<dbReference type="PROSITE" id="PS50937">
    <property type="entry name" value="HTH_MERR_2"/>
    <property type="match status" value="1"/>
</dbReference>
<dbReference type="InterPro" id="IPR047057">
    <property type="entry name" value="MerR_fam"/>
</dbReference>
<evidence type="ECO:0000313" key="4">
    <source>
        <dbReference type="EMBL" id="MFD1175834.1"/>
    </source>
</evidence>
<dbReference type="CDD" id="cd01106">
    <property type="entry name" value="HTH_TipAL-Mta"/>
    <property type="match status" value="1"/>
</dbReference>
<evidence type="ECO:0000256" key="2">
    <source>
        <dbReference type="SAM" id="Coils"/>
    </source>
</evidence>
<dbReference type="Proteomes" id="UP001597262">
    <property type="component" value="Unassembled WGS sequence"/>
</dbReference>
<feature type="domain" description="HTH merR-type" evidence="3">
    <location>
        <begin position="11"/>
        <end position="80"/>
    </location>
</feature>
<dbReference type="SMART" id="SM00422">
    <property type="entry name" value="HTH_MERR"/>
    <property type="match status" value="1"/>
</dbReference>
<protein>
    <submittedName>
        <fullName evidence="4">MerR family transcriptional regulator</fullName>
    </submittedName>
</protein>
<dbReference type="SUPFAM" id="SSF46955">
    <property type="entry name" value="Putative DNA-binding domain"/>
    <property type="match status" value="1"/>
</dbReference>
<evidence type="ECO:0000313" key="5">
    <source>
        <dbReference type="Proteomes" id="UP001597262"/>
    </source>
</evidence>
<gene>
    <name evidence="4" type="ORF">ACFQ3W_05885</name>
</gene>
<proteinExistence type="predicted"/>
<dbReference type="InterPro" id="IPR000551">
    <property type="entry name" value="MerR-type_HTH_dom"/>
</dbReference>
<name>A0ABW3RTL9_9BACL</name>
<evidence type="ECO:0000256" key="1">
    <source>
        <dbReference type="ARBA" id="ARBA00023125"/>
    </source>
</evidence>
<accession>A0ABW3RTL9</accession>
<evidence type="ECO:0000259" key="3">
    <source>
        <dbReference type="PROSITE" id="PS50937"/>
    </source>
</evidence>
<organism evidence="4 5">
    <name type="scientific">Paenibacillus puldeungensis</name>
    <dbReference type="NCBI Taxonomy" id="696536"/>
    <lineage>
        <taxon>Bacteria</taxon>
        <taxon>Bacillati</taxon>
        <taxon>Bacillota</taxon>
        <taxon>Bacilli</taxon>
        <taxon>Bacillales</taxon>
        <taxon>Paenibacillaceae</taxon>
        <taxon>Paenibacillus</taxon>
    </lineage>
</organism>
<keyword evidence="1" id="KW-0238">DNA-binding</keyword>
<dbReference type="Gene3D" id="1.10.1660.10">
    <property type="match status" value="1"/>
</dbReference>
<dbReference type="PRINTS" id="PR00040">
    <property type="entry name" value="HTHMERR"/>
</dbReference>
<sequence>MEKNRAIPQGYMTVGEVAKKMGVTVRTLQYYDEEGLLSPSCESEGGRRLYTDKDVIKLYQILSLKHLGFSLDDIKNRLTSLDTPADVADALTEQAATIREKLETLSEALKEMETLKAEVLQMQSVDFKKYADIIINLQMKNELYWLIKHFDDKTLDHFRSHFDKDSGPAMMETYTRLLDEAIRLQNDGVPPESEKGQNFAKEFWKMLMEFTDGDMSMLFKLKETENIDGPDSEWKQKQATANAFIEPALEAYFTKLGLDPFEGGS</sequence>
<dbReference type="PANTHER" id="PTHR30204:SF96">
    <property type="entry name" value="CHROMOSOME-ANCHORING PROTEIN RACA"/>
    <property type="match status" value="1"/>
</dbReference>
<dbReference type="RefSeq" id="WP_379317594.1">
    <property type="nucleotide sequence ID" value="NZ_JBHTLM010000003.1"/>
</dbReference>
<dbReference type="PANTHER" id="PTHR30204">
    <property type="entry name" value="REDOX-CYCLING DRUG-SENSING TRANSCRIPTIONAL ACTIVATOR SOXR"/>
    <property type="match status" value="1"/>
</dbReference>
<keyword evidence="2" id="KW-0175">Coiled coil</keyword>
<dbReference type="InterPro" id="IPR009061">
    <property type="entry name" value="DNA-bd_dom_put_sf"/>
</dbReference>
<reference evidence="5" key="1">
    <citation type="journal article" date="2019" name="Int. J. Syst. Evol. Microbiol.">
        <title>The Global Catalogue of Microorganisms (GCM) 10K type strain sequencing project: providing services to taxonomists for standard genome sequencing and annotation.</title>
        <authorList>
            <consortium name="The Broad Institute Genomics Platform"/>
            <consortium name="The Broad Institute Genome Sequencing Center for Infectious Disease"/>
            <person name="Wu L."/>
            <person name="Ma J."/>
        </authorList>
    </citation>
    <scope>NUCLEOTIDE SEQUENCE [LARGE SCALE GENOMIC DNA]</scope>
    <source>
        <strain evidence="5">CCUG 59189</strain>
    </source>
</reference>
<dbReference type="EMBL" id="JBHTLM010000003">
    <property type="protein sequence ID" value="MFD1175834.1"/>
    <property type="molecule type" value="Genomic_DNA"/>
</dbReference>